<keyword evidence="2" id="KW-0808">Transferase</keyword>
<dbReference type="CDD" id="cd00761">
    <property type="entry name" value="Glyco_tranf_GTA_type"/>
    <property type="match status" value="1"/>
</dbReference>
<protein>
    <submittedName>
        <fullName evidence="2">Glycosyltransferase family 2 protein</fullName>
    </submittedName>
</protein>
<reference evidence="2 3" key="1">
    <citation type="journal article" date="2019" name="Nat. Microbiol.">
        <title>Mediterranean grassland soil C-N compound turnover is dependent on rainfall and depth, and is mediated by genomically divergent microorganisms.</title>
        <authorList>
            <person name="Diamond S."/>
            <person name="Andeer P.F."/>
            <person name="Li Z."/>
            <person name="Crits-Christoph A."/>
            <person name="Burstein D."/>
            <person name="Anantharaman K."/>
            <person name="Lane K.R."/>
            <person name="Thomas B.C."/>
            <person name="Pan C."/>
            <person name="Northen T.R."/>
            <person name="Banfield J.F."/>
        </authorList>
    </citation>
    <scope>NUCLEOTIDE SEQUENCE [LARGE SCALE GENOMIC DNA]</scope>
    <source>
        <strain evidence="2">WS_8</strain>
    </source>
</reference>
<evidence type="ECO:0000313" key="3">
    <source>
        <dbReference type="Proteomes" id="UP000316609"/>
    </source>
</evidence>
<sequence>MTQPMGKPTHPGVSTIIPCLNGERYLAETIGSVLAQSYRPLEIVVVDDGSTDRSVEIARSFGDPVRVLTQPRSGASAARNRGVESANGVLLAFLDADDLWTEGGLNRLVAALVRDPNLDMVLGHTEQFLSPDVPPAARVRIRFDHAPTPARLSGALLVRRSAFDRVGGFSPRWQTGEFIDWYLRAEELGLRSVVLPETVLRRRLHLSNHGVVRHEARRDYAFLIKAALDRRRLAGGAL</sequence>
<organism evidence="2 3">
    <name type="scientific">Eiseniibacteriota bacterium</name>
    <dbReference type="NCBI Taxonomy" id="2212470"/>
    <lineage>
        <taxon>Bacteria</taxon>
        <taxon>Candidatus Eiseniibacteriota</taxon>
    </lineage>
</organism>
<dbReference type="SUPFAM" id="SSF53448">
    <property type="entry name" value="Nucleotide-diphospho-sugar transferases"/>
    <property type="match status" value="1"/>
</dbReference>
<comment type="caution">
    <text evidence="2">The sequence shown here is derived from an EMBL/GenBank/DDBJ whole genome shotgun (WGS) entry which is preliminary data.</text>
</comment>
<accession>A0A538TUK1</accession>
<evidence type="ECO:0000259" key="1">
    <source>
        <dbReference type="Pfam" id="PF00535"/>
    </source>
</evidence>
<dbReference type="InterPro" id="IPR050834">
    <property type="entry name" value="Glycosyltransf_2"/>
</dbReference>
<dbReference type="Gene3D" id="3.90.550.10">
    <property type="entry name" value="Spore Coat Polysaccharide Biosynthesis Protein SpsA, Chain A"/>
    <property type="match status" value="1"/>
</dbReference>
<proteinExistence type="predicted"/>
<dbReference type="EMBL" id="VBOY01000045">
    <property type="protein sequence ID" value="TMQ67297.1"/>
    <property type="molecule type" value="Genomic_DNA"/>
</dbReference>
<dbReference type="AlphaFoldDB" id="A0A538TUK1"/>
<dbReference type="Proteomes" id="UP000316609">
    <property type="component" value="Unassembled WGS sequence"/>
</dbReference>
<dbReference type="InterPro" id="IPR001173">
    <property type="entry name" value="Glyco_trans_2-like"/>
</dbReference>
<dbReference type="Pfam" id="PF00535">
    <property type="entry name" value="Glycos_transf_2"/>
    <property type="match status" value="1"/>
</dbReference>
<dbReference type="GO" id="GO:0016740">
    <property type="term" value="F:transferase activity"/>
    <property type="evidence" value="ECO:0007669"/>
    <property type="project" value="UniProtKB-KW"/>
</dbReference>
<dbReference type="PANTHER" id="PTHR43685:SF2">
    <property type="entry name" value="GLYCOSYLTRANSFERASE 2-LIKE DOMAIN-CONTAINING PROTEIN"/>
    <property type="match status" value="1"/>
</dbReference>
<feature type="domain" description="Glycosyltransferase 2-like" evidence="1">
    <location>
        <begin position="14"/>
        <end position="125"/>
    </location>
</feature>
<gene>
    <name evidence="2" type="ORF">E6K78_05335</name>
</gene>
<evidence type="ECO:0000313" key="2">
    <source>
        <dbReference type="EMBL" id="TMQ67297.1"/>
    </source>
</evidence>
<name>A0A538TUK1_UNCEI</name>
<dbReference type="InterPro" id="IPR029044">
    <property type="entry name" value="Nucleotide-diphossugar_trans"/>
</dbReference>
<dbReference type="PANTHER" id="PTHR43685">
    <property type="entry name" value="GLYCOSYLTRANSFERASE"/>
    <property type="match status" value="1"/>
</dbReference>